<feature type="domain" description="SGNH hydrolase-type esterase" evidence="1">
    <location>
        <begin position="11"/>
        <end position="192"/>
    </location>
</feature>
<dbReference type="InterPro" id="IPR013830">
    <property type="entry name" value="SGNH_hydro"/>
</dbReference>
<evidence type="ECO:0000313" key="3">
    <source>
        <dbReference type="Proteomes" id="UP000006753"/>
    </source>
</evidence>
<dbReference type="InterPro" id="IPR051532">
    <property type="entry name" value="Ester_Hydrolysis_Enzymes"/>
</dbReference>
<dbReference type="KEGG" id="mbe:MBM_02311"/>
<reference evidence="2 3" key="1">
    <citation type="journal article" date="2012" name="BMC Genomics">
        <title>Sequencing the genome of Marssonina brunnea reveals fungus-poplar co-evolution.</title>
        <authorList>
            <person name="Zhu S."/>
            <person name="Cao Y.-Z."/>
            <person name="Jiang C."/>
            <person name="Tan B.-Y."/>
            <person name="Wang Z."/>
            <person name="Feng S."/>
            <person name="Zhang L."/>
            <person name="Su X.-H."/>
            <person name="Brejova B."/>
            <person name="Vinar T."/>
            <person name="Xu M."/>
            <person name="Wang M.-X."/>
            <person name="Zhang S.-G."/>
            <person name="Huang M.-R."/>
            <person name="Wu R."/>
            <person name="Zhou Y."/>
        </authorList>
    </citation>
    <scope>NUCLEOTIDE SEQUENCE [LARGE SCALE GENOMIC DNA]</scope>
    <source>
        <strain evidence="2 3">MB_m1</strain>
    </source>
</reference>
<dbReference type="Gene3D" id="3.40.50.1110">
    <property type="entry name" value="SGNH hydrolase"/>
    <property type="match status" value="1"/>
</dbReference>
<gene>
    <name evidence="2" type="ORF">MBM_02311</name>
</gene>
<accession>K1Y1R1</accession>
<dbReference type="Pfam" id="PF13472">
    <property type="entry name" value="Lipase_GDSL_2"/>
    <property type="match status" value="1"/>
</dbReference>
<keyword evidence="2" id="KW-0378">Hydrolase</keyword>
<dbReference type="AlphaFoldDB" id="K1Y1R1"/>
<organism evidence="2 3">
    <name type="scientific">Marssonina brunnea f. sp. multigermtubi (strain MB_m1)</name>
    <name type="common">Marssonina leaf spot fungus</name>
    <dbReference type="NCBI Taxonomy" id="1072389"/>
    <lineage>
        <taxon>Eukaryota</taxon>
        <taxon>Fungi</taxon>
        <taxon>Dikarya</taxon>
        <taxon>Ascomycota</taxon>
        <taxon>Pezizomycotina</taxon>
        <taxon>Leotiomycetes</taxon>
        <taxon>Helotiales</taxon>
        <taxon>Drepanopezizaceae</taxon>
        <taxon>Drepanopeziza</taxon>
    </lineage>
</organism>
<dbReference type="OMA" id="MGNHIAD"/>
<dbReference type="OrthoDB" id="408760at2759"/>
<proteinExistence type="predicted"/>
<dbReference type="SUPFAM" id="SSF52266">
    <property type="entry name" value="SGNH hydrolase"/>
    <property type="match status" value="1"/>
</dbReference>
<dbReference type="EMBL" id="JH921431">
    <property type="protein sequence ID" value="EKD19074.1"/>
    <property type="molecule type" value="Genomic_DNA"/>
</dbReference>
<protein>
    <submittedName>
        <fullName evidence="2">GDSL-like Lipase/Acylhydrolase</fullName>
    </submittedName>
</protein>
<evidence type="ECO:0000259" key="1">
    <source>
        <dbReference type="Pfam" id="PF13472"/>
    </source>
</evidence>
<dbReference type="GeneID" id="18758246"/>
<dbReference type="InParanoid" id="K1Y1R1"/>
<dbReference type="PANTHER" id="PTHR30383:SF19">
    <property type="entry name" value="FIBRONECTIN TYPE-III DOMAIN-CONTAINING PROTEIN"/>
    <property type="match status" value="1"/>
</dbReference>
<dbReference type="PANTHER" id="PTHR30383">
    <property type="entry name" value="THIOESTERASE 1/PROTEASE 1/LYSOPHOSPHOLIPASE L1"/>
    <property type="match status" value="1"/>
</dbReference>
<dbReference type="eggNOG" id="ENOG502S78G">
    <property type="taxonomic scope" value="Eukaryota"/>
</dbReference>
<keyword evidence="3" id="KW-1185">Reference proteome</keyword>
<dbReference type="Proteomes" id="UP000006753">
    <property type="component" value="Unassembled WGS sequence"/>
</dbReference>
<dbReference type="HOGENOM" id="CLU_065222_1_0_1"/>
<dbReference type="GO" id="GO:0004622">
    <property type="term" value="F:phosphatidylcholine lysophospholipase activity"/>
    <property type="evidence" value="ECO:0007669"/>
    <property type="project" value="TreeGrafter"/>
</dbReference>
<sequence>MIITNSLHVLCFGNSITAGYTQGGRGFHPYAIALQEALEQAWPSWNISTDVQGLPGDQVISPPGAFLPRMDTLYEEVHPVHPYDWVIILGGTNDLNQNRVSREIFPALEKVWDIPLSGNTKVLALTITDCGFCAPQIGARRADLNRRILKHEADNFYTYDLFRAISFWDMPEKRRRDIWDDGLHFTAEGYDLMGKLLAARLIELIEEEERLEPEKGELK</sequence>
<dbReference type="InterPro" id="IPR036514">
    <property type="entry name" value="SGNH_hydro_sf"/>
</dbReference>
<evidence type="ECO:0000313" key="2">
    <source>
        <dbReference type="EMBL" id="EKD19074.1"/>
    </source>
</evidence>
<dbReference type="CDD" id="cd00229">
    <property type="entry name" value="SGNH_hydrolase"/>
    <property type="match status" value="1"/>
</dbReference>
<name>K1Y1R1_MARBU</name>